<feature type="region of interest" description="Disordered" evidence="1">
    <location>
        <begin position="1"/>
        <end position="50"/>
    </location>
</feature>
<protein>
    <submittedName>
        <fullName evidence="2">Uncharacterized protein</fullName>
    </submittedName>
</protein>
<reference evidence="2 3" key="1">
    <citation type="submission" date="2022-12" db="EMBL/GenBank/DDBJ databases">
        <title>Chromosome-scale assembly of the Ensete ventricosum genome.</title>
        <authorList>
            <person name="Dussert Y."/>
            <person name="Stocks J."/>
            <person name="Wendawek A."/>
            <person name="Woldeyes F."/>
            <person name="Nichols R.A."/>
            <person name="Borrell J.S."/>
        </authorList>
    </citation>
    <scope>NUCLEOTIDE SEQUENCE [LARGE SCALE GENOMIC DNA]</scope>
    <source>
        <strain evidence="3">cv. Maze</strain>
        <tissue evidence="2">Seeds</tissue>
    </source>
</reference>
<sequence length="109" mass="11103">MRSSGVQPKVTTEDVIGEVDLEEGGGVSEAAGNGASKSVAGEVEDAEGGNVAQVHPQDGATEVAREEPDGAVGTVGCGIGELEPQDRAEGEGYELSIQWFIGGSDCQRK</sequence>
<evidence type="ECO:0000313" key="2">
    <source>
        <dbReference type="EMBL" id="KAJ8505342.1"/>
    </source>
</evidence>
<proteinExistence type="predicted"/>
<dbReference type="EMBL" id="JAQQAF010000002">
    <property type="protein sequence ID" value="KAJ8505342.1"/>
    <property type="molecule type" value="Genomic_DNA"/>
</dbReference>
<comment type="caution">
    <text evidence="2">The sequence shown here is derived from an EMBL/GenBank/DDBJ whole genome shotgun (WGS) entry which is preliminary data.</text>
</comment>
<dbReference type="AlphaFoldDB" id="A0AAV8QB44"/>
<dbReference type="Proteomes" id="UP001222027">
    <property type="component" value="Unassembled WGS sequence"/>
</dbReference>
<accession>A0AAV8QB44</accession>
<name>A0AAV8QB44_ENSVE</name>
<keyword evidence="3" id="KW-1185">Reference proteome</keyword>
<organism evidence="2 3">
    <name type="scientific">Ensete ventricosum</name>
    <name type="common">Abyssinian banana</name>
    <name type="synonym">Musa ensete</name>
    <dbReference type="NCBI Taxonomy" id="4639"/>
    <lineage>
        <taxon>Eukaryota</taxon>
        <taxon>Viridiplantae</taxon>
        <taxon>Streptophyta</taxon>
        <taxon>Embryophyta</taxon>
        <taxon>Tracheophyta</taxon>
        <taxon>Spermatophyta</taxon>
        <taxon>Magnoliopsida</taxon>
        <taxon>Liliopsida</taxon>
        <taxon>Zingiberales</taxon>
        <taxon>Musaceae</taxon>
        <taxon>Ensete</taxon>
    </lineage>
</organism>
<evidence type="ECO:0000256" key="1">
    <source>
        <dbReference type="SAM" id="MobiDB-lite"/>
    </source>
</evidence>
<evidence type="ECO:0000313" key="3">
    <source>
        <dbReference type="Proteomes" id="UP001222027"/>
    </source>
</evidence>
<gene>
    <name evidence="2" type="ORF">OPV22_006228</name>
</gene>
<feature type="compositionally biased region" description="Polar residues" evidence="1">
    <location>
        <begin position="1"/>
        <end position="10"/>
    </location>
</feature>